<evidence type="ECO:0000313" key="2">
    <source>
        <dbReference type="EMBL" id="MBB2201263.1"/>
    </source>
</evidence>
<dbReference type="AlphaFoldDB" id="A0A7W4PKZ5"/>
<dbReference type="RefSeq" id="WP_182956420.1">
    <property type="nucleotide sequence ID" value="NZ_JABEQM010000004.1"/>
</dbReference>
<name>A0A7W4PKZ5_9PROT</name>
<dbReference type="Proteomes" id="UP000578030">
    <property type="component" value="Unassembled WGS sequence"/>
</dbReference>
<evidence type="ECO:0000259" key="1">
    <source>
        <dbReference type="Pfam" id="PF07883"/>
    </source>
</evidence>
<protein>
    <submittedName>
        <fullName evidence="2">Cupin</fullName>
    </submittedName>
</protein>
<accession>A0A7W4PKZ5</accession>
<dbReference type="PANTHER" id="PTHR36448">
    <property type="entry name" value="BLR7373 PROTEIN"/>
    <property type="match status" value="1"/>
</dbReference>
<proteinExistence type="predicted"/>
<dbReference type="PIRSF" id="PIRSF019307">
    <property type="entry name" value="UCP019307"/>
    <property type="match status" value="1"/>
</dbReference>
<feature type="domain" description="Cupin type-2" evidence="1">
    <location>
        <begin position="95"/>
        <end position="141"/>
    </location>
</feature>
<dbReference type="Pfam" id="PF07883">
    <property type="entry name" value="Cupin_2"/>
    <property type="match status" value="1"/>
</dbReference>
<dbReference type="SUPFAM" id="SSF51182">
    <property type="entry name" value="RmlC-like cupins"/>
    <property type="match status" value="1"/>
</dbReference>
<sequence>MDVTVSRRAFQTFLAGIGLSLTGHQVHAAGRTGGHDIESFMLPRNDWVPNNDHLPVLYYRNAVALRPDDPAAGFEDLFTANGWPPRWRWGVYTFHHYHSTAHEVLGVASGSARLMLGGPGGRIVDVSAGDVVVLPAGTGHRNLGSDDAFLVVGAYPPGQDFDLQRGALPADALARMNHVPFPASDPVAGADGSLPALWHQT</sequence>
<comment type="caution">
    <text evidence="2">The sequence shown here is derived from an EMBL/GenBank/DDBJ whole genome shotgun (WGS) entry which is preliminary data.</text>
</comment>
<evidence type="ECO:0000313" key="3">
    <source>
        <dbReference type="Proteomes" id="UP000578030"/>
    </source>
</evidence>
<keyword evidence="3" id="KW-1185">Reference proteome</keyword>
<dbReference type="Gene3D" id="2.60.120.10">
    <property type="entry name" value="Jelly Rolls"/>
    <property type="match status" value="1"/>
</dbReference>
<organism evidence="2 3">
    <name type="scientific">Gluconacetobacter tumulisoli</name>
    <dbReference type="NCBI Taxonomy" id="1286189"/>
    <lineage>
        <taxon>Bacteria</taxon>
        <taxon>Pseudomonadati</taxon>
        <taxon>Pseudomonadota</taxon>
        <taxon>Alphaproteobacteria</taxon>
        <taxon>Acetobacterales</taxon>
        <taxon>Acetobacteraceae</taxon>
        <taxon>Gluconacetobacter</taxon>
    </lineage>
</organism>
<dbReference type="InterPro" id="IPR011051">
    <property type="entry name" value="RmlC_Cupin_sf"/>
</dbReference>
<dbReference type="InterPro" id="IPR013096">
    <property type="entry name" value="Cupin_2"/>
</dbReference>
<dbReference type="EMBL" id="JABEQM010000004">
    <property type="protein sequence ID" value="MBB2201263.1"/>
    <property type="molecule type" value="Genomic_DNA"/>
</dbReference>
<dbReference type="InterPro" id="IPR014710">
    <property type="entry name" value="RmlC-like_jellyroll"/>
</dbReference>
<reference evidence="2 3" key="1">
    <citation type="submission" date="2020-04" db="EMBL/GenBank/DDBJ databases">
        <title>Description of novel Gluconacetobacter.</title>
        <authorList>
            <person name="Sombolestani A."/>
        </authorList>
    </citation>
    <scope>NUCLEOTIDE SEQUENCE [LARGE SCALE GENOMIC DNA]</scope>
    <source>
        <strain evidence="2 3">LMG 27802</strain>
    </source>
</reference>
<dbReference type="CDD" id="cd02219">
    <property type="entry name" value="cupin_YjlB-like"/>
    <property type="match status" value="1"/>
</dbReference>
<gene>
    <name evidence="2" type="ORF">HLH28_06645</name>
</gene>
<dbReference type="PANTHER" id="PTHR36448:SF2">
    <property type="entry name" value="CUPIN TYPE-1 DOMAIN-CONTAINING PROTEIN"/>
    <property type="match status" value="1"/>
</dbReference>
<dbReference type="InterPro" id="IPR047121">
    <property type="entry name" value="YjiB-like"/>
</dbReference>
<dbReference type="InterPro" id="IPR014500">
    <property type="entry name" value="UCP019307_cupin"/>
</dbReference>